<keyword evidence="6 12" id="KW-0479">Metal-binding</keyword>
<sequence length="594" mass="65123">MATNINEAEFKAIIKAAEDWPRADTGNTDFGYGTAGFRMRADLLDYVVFTVGLVASLRSRKCGGNAIGIMITASHNPADDNGVKIVDPMGEMLVSEWEPYATAMANARTPDKLRNCFIQIIQNAQVHDHNARKVIFARDTRPSGARLVRALKAALEATNTEYVDYGILTTPQLHYLVKATNTEKMDKPYGEVSEEGYYKKMGKAFNEAIKRATKPPSSPVTVDCANGVGAPKMKKLLEYLPKDILKINVVNDKIESAKDLNFQCGADYVKTSQRVPKDFDGKPYDRWCSLDGDADRIIYYFVEDGSVFRLLDGDRIATLAASFIGDLVRKSGLEDAITIAIVQTAYANGASTKYVEQTLKLKVEFTNTGVKHLHHVAAMKDIGVYFEANGHGTILFSERAQKAMRKHQPQSPAQMEALETLRALTDLINQTVGDALSDFLLVETILAHKEWTVREWLSTYTDLPNKLAKVLVSDRSAYKSVEGTAERRLLTPKPVQPRIDAIVSKYRDGRCFVRASGTEDAVRVYGEAGEVYDTEDLVGKVCEFIGGLGGGGGGGMSDSVGPAGRLGGESGAYQTQMLRESGLGRDLREPQAGE</sequence>
<feature type="domain" description="Alpha-D-phosphohexomutase alpha/beta/alpha" evidence="17">
    <location>
        <begin position="116"/>
        <end position="182"/>
    </location>
</feature>
<keyword evidence="7 12" id="KW-0460">Magnesium</keyword>
<feature type="binding site" description="via phosphate group" evidence="15">
    <location>
        <position position="74"/>
    </location>
    <ligand>
        <name>Mg(2+)</name>
        <dbReference type="ChEBI" id="CHEBI:18420"/>
    </ligand>
</feature>
<evidence type="ECO:0000259" key="18">
    <source>
        <dbReference type="Pfam" id="PF21404"/>
    </source>
</evidence>
<dbReference type="RefSeq" id="XP_064696884.1">
    <property type="nucleotide sequence ID" value="XM_064835834.1"/>
</dbReference>
<dbReference type="InterPro" id="IPR016657">
    <property type="entry name" value="PAGM"/>
</dbReference>
<evidence type="ECO:0000256" key="14">
    <source>
        <dbReference type="PIRSR" id="PIRSR016408-2"/>
    </source>
</evidence>
<feature type="binding site" evidence="14">
    <location>
        <position position="523"/>
    </location>
    <ligand>
        <name>substrate</name>
    </ligand>
</feature>
<dbReference type="InterPro" id="IPR036900">
    <property type="entry name" value="A-D-PHexomutase_C_sf"/>
</dbReference>
<feature type="binding site" evidence="14">
    <location>
        <begin position="514"/>
        <end position="518"/>
    </location>
    <ligand>
        <name>substrate</name>
    </ligand>
</feature>
<feature type="binding site" evidence="15">
    <location>
        <position position="295"/>
    </location>
    <ligand>
        <name>Mg(2+)</name>
        <dbReference type="ChEBI" id="CHEBI:18420"/>
    </ligand>
</feature>
<dbReference type="PROSITE" id="PS00710">
    <property type="entry name" value="PGM_PMM"/>
    <property type="match status" value="1"/>
</dbReference>
<comment type="similarity">
    <text evidence="3 12">Belongs to the phosphohexose mutase family.</text>
</comment>
<evidence type="ECO:0000313" key="21">
    <source>
        <dbReference type="Proteomes" id="UP001274830"/>
    </source>
</evidence>
<evidence type="ECO:0000256" key="10">
    <source>
        <dbReference type="ARBA" id="ARBA00031926"/>
    </source>
</evidence>
<evidence type="ECO:0000256" key="9">
    <source>
        <dbReference type="ARBA" id="ARBA00023277"/>
    </source>
</evidence>
<dbReference type="PIRSF" id="PIRSF016408">
    <property type="entry name" value="PAGM"/>
    <property type="match status" value="1"/>
</dbReference>
<dbReference type="InterPro" id="IPR005844">
    <property type="entry name" value="A-D-PHexomutase_a/b/a-I"/>
</dbReference>
<evidence type="ECO:0000256" key="15">
    <source>
        <dbReference type="PIRSR" id="PIRSR016408-3"/>
    </source>
</evidence>
<evidence type="ECO:0000256" key="7">
    <source>
        <dbReference type="ARBA" id="ARBA00022842"/>
    </source>
</evidence>
<feature type="domain" description="Alpha-D-phosphohexomutase alpha/beta/alpha" evidence="17">
    <location>
        <begin position="66"/>
        <end position="95"/>
    </location>
</feature>
<comment type="caution">
    <text evidence="20">The sequence shown here is derived from an EMBL/GenBank/DDBJ whole genome shotgun (WGS) entry which is preliminary data.</text>
</comment>
<feature type="binding site" evidence="14">
    <location>
        <begin position="387"/>
        <end position="389"/>
    </location>
    <ligand>
        <name>substrate</name>
    </ligand>
</feature>
<dbReference type="InterPro" id="IPR049022">
    <property type="entry name" value="AMG1_III"/>
</dbReference>
<dbReference type="GeneID" id="89960367"/>
<keyword evidence="5" id="KW-0597">Phosphoprotein</keyword>
<keyword evidence="9" id="KW-0119">Carbohydrate metabolism</keyword>
<evidence type="ECO:0000313" key="20">
    <source>
        <dbReference type="EMBL" id="KAK3679488.1"/>
    </source>
</evidence>
<dbReference type="SUPFAM" id="SSF55957">
    <property type="entry name" value="Phosphoglucomutase, C-terminal domain"/>
    <property type="match status" value="1"/>
</dbReference>
<dbReference type="GO" id="GO:0004610">
    <property type="term" value="F:phosphoacetylglucosamine mutase activity"/>
    <property type="evidence" value="ECO:0007669"/>
    <property type="project" value="UniProtKB-UniRule"/>
</dbReference>
<feature type="binding site" evidence="15">
    <location>
        <position position="293"/>
    </location>
    <ligand>
        <name>Mg(2+)</name>
        <dbReference type="ChEBI" id="CHEBI:18420"/>
    </ligand>
</feature>
<feature type="active site" description="Phosphoserine intermediate" evidence="13">
    <location>
        <position position="74"/>
    </location>
</feature>
<dbReference type="InterPro" id="IPR016055">
    <property type="entry name" value="A-D-PHexomutase_a/b/a-I/II/III"/>
</dbReference>
<evidence type="ECO:0000256" key="8">
    <source>
        <dbReference type="ARBA" id="ARBA00023235"/>
    </source>
</evidence>
<feature type="domain" description="Phosphoacetylglucosamine mutase AMG1" evidence="19">
    <location>
        <begin position="193"/>
        <end position="298"/>
    </location>
</feature>
<dbReference type="Pfam" id="PF00408">
    <property type="entry name" value="PGM_PMM_IV"/>
    <property type="match status" value="1"/>
</dbReference>
<proteinExistence type="inferred from homology"/>
<dbReference type="Pfam" id="PF21405">
    <property type="entry name" value="AMG1_II"/>
    <property type="match status" value="1"/>
</dbReference>
<dbReference type="EMBL" id="JAUTXT010000002">
    <property type="protein sequence ID" value="KAK3679488.1"/>
    <property type="molecule type" value="Genomic_DNA"/>
</dbReference>
<dbReference type="Proteomes" id="UP001274830">
    <property type="component" value="Unassembled WGS sequence"/>
</dbReference>
<evidence type="ECO:0000259" key="16">
    <source>
        <dbReference type="Pfam" id="PF00408"/>
    </source>
</evidence>
<evidence type="ECO:0000256" key="12">
    <source>
        <dbReference type="PIRNR" id="PIRNR016408"/>
    </source>
</evidence>
<dbReference type="FunFam" id="3.40.120.10:FF:000013">
    <property type="entry name" value="Phosphoacetylglucosamine mutase"/>
    <property type="match status" value="1"/>
</dbReference>
<comment type="function">
    <text evidence="12">Catalyzes the conversion of GlcNAc-6-P into GlcNAc-1-P during the synthesis of uridine diphosphate/UDP-GlcNAc, which is a biosynthetic precursor of chitin and also supplies the amino sugars for N-linked oligosaccharides of glycoproteins.</text>
</comment>
<comment type="cofactor">
    <cofactor evidence="12 15">
        <name>Mg(2+)</name>
        <dbReference type="ChEBI" id="CHEBI:18420"/>
    </cofactor>
    <text evidence="12 15">Binds 1 Mg(2+) ion per subunit.</text>
</comment>
<evidence type="ECO:0000259" key="19">
    <source>
        <dbReference type="Pfam" id="PF21405"/>
    </source>
</evidence>
<comment type="catalytic activity">
    <reaction evidence="1 12">
        <text>N-acetyl-alpha-D-glucosamine 1-phosphate = N-acetyl-D-glucosamine 6-phosphate</text>
        <dbReference type="Rhea" id="RHEA:23804"/>
        <dbReference type="ChEBI" id="CHEBI:57513"/>
        <dbReference type="ChEBI" id="CHEBI:57776"/>
        <dbReference type="EC" id="5.4.2.3"/>
    </reaction>
</comment>
<dbReference type="AlphaFoldDB" id="A0AAE0WX06"/>
<evidence type="ECO:0000256" key="2">
    <source>
        <dbReference type="ARBA" id="ARBA00004865"/>
    </source>
</evidence>
<dbReference type="PANTHER" id="PTHR45955">
    <property type="entry name" value="PHOSPHOACETYLGLUCOSAMINE MUTASE"/>
    <property type="match status" value="1"/>
</dbReference>
<feature type="domain" description="Alpha-D-phosphohexomutase C-terminal" evidence="16">
    <location>
        <begin position="469"/>
        <end position="539"/>
    </location>
</feature>
<dbReference type="InterPro" id="IPR016066">
    <property type="entry name" value="A-D-PHexomutase_CS"/>
</dbReference>
<dbReference type="InterPro" id="IPR005843">
    <property type="entry name" value="A-D-PHexomutase_C"/>
</dbReference>
<keyword evidence="8 12" id="KW-0413">Isomerase</keyword>
<dbReference type="SUPFAM" id="SSF53738">
    <property type="entry name" value="Phosphoglucomutase, first 3 domains"/>
    <property type="match status" value="3"/>
</dbReference>
<dbReference type="GO" id="GO:0005975">
    <property type="term" value="P:carbohydrate metabolic process"/>
    <property type="evidence" value="ECO:0007669"/>
    <property type="project" value="InterPro"/>
</dbReference>
<accession>A0AAE0WX06</accession>
<dbReference type="Gene3D" id="3.40.120.10">
    <property type="entry name" value="Alpha-D-Glucose-1,6-Bisphosphate, subunit A, domain 3"/>
    <property type="match status" value="2"/>
</dbReference>
<dbReference type="Pfam" id="PF21404">
    <property type="entry name" value="AMG1_III"/>
    <property type="match status" value="1"/>
</dbReference>
<dbReference type="InterPro" id="IPR049023">
    <property type="entry name" value="AMG1_II"/>
</dbReference>
<evidence type="ECO:0000256" key="11">
    <source>
        <dbReference type="ARBA" id="ARBA00032065"/>
    </source>
</evidence>
<feature type="domain" description="Phosphoacetylglucosamine mutase AMG1" evidence="18">
    <location>
        <begin position="312"/>
        <end position="451"/>
    </location>
</feature>
<keyword evidence="21" id="KW-1185">Reference proteome</keyword>
<dbReference type="GO" id="GO:0006048">
    <property type="term" value="P:UDP-N-acetylglucosamine biosynthetic process"/>
    <property type="evidence" value="ECO:0007669"/>
    <property type="project" value="UniProtKB-UniRule"/>
</dbReference>
<dbReference type="Pfam" id="PF02878">
    <property type="entry name" value="PGM_PMM_I"/>
    <property type="match status" value="2"/>
</dbReference>
<dbReference type="GO" id="GO:0000287">
    <property type="term" value="F:magnesium ion binding"/>
    <property type="evidence" value="ECO:0007669"/>
    <property type="project" value="InterPro"/>
</dbReference>
<evidence type="ECO:0000259" key="17">
    <source>
        <dbReference type="Pfam" id="PF02878"/>
    </source>
</evidence>
<protein>
    <recommendedName>
        <fullName evidence="4 12">Phosphoacetylglucosamine mutase</fullName>
        <shortName evidence="12">PAGM</shortName>
        <ecNumber evidence="4 12">5.4.2.3</ecNumber>
    </recommendedName>
    <alternativeName>
        <fullName evidence="11 12">Acetylglucosamine phosphomutase</fullName>
    </alternativeName>
    <alternativeName>
        <fullName evidence="10 12">N-acetylglucosamine-phosphate mutase</fullName>
    </alternativeName>
</protein>
<dbReference type="Gene3D" id="3.30.310.50">
    <property type="entry name" value="Alpha-D-phosphohexomutase, C-terminal domain"/>
    <property type="match status" value="1"/>
</dbReference>
<comment type="pathway">
    <text evidence="2 12">Nucleotide-sugar biosynthesis; UDP-N-acetyl-alpha-D-glucosamine biosynthesis; N-acetyl-alpha-D-glucosamine 1-phosphate from alpha-D-glucosamine 6-phosphate (route I): step 2/2.</text>
</comment>
<evidence type="ECO:0000256" key="5">
    <source>
        <dbReference type="ARBA" id="ARBA00022553"/>
    </source>
</evidence>
<evidence type="ECO:0000256" key="4">
    <source>
        <dbReference type="ARBA" id="ARBA00012731"/>
    </source>
</evidence>
<dbReference type="PANTHER" id="PTHR45955:SF1">
    <property type="entry name" value="PHOSPHOACETYLGLUCOSAMINE MUTASE"/>
    <property type="match status" value="1"/>
</dbReference>
<evidence type="ECO:0000256" key="1">
    <source>
        <dbReference type="ARBA" id="ARBA00000558"/>
    </source>
</evidence>
<dbReference type="FunFam" id="3.40.120.10:FF:000023">
    <property type="entry name" value="Phosphoacetylglucosamine mutase"/>
    <property type="match status" value="1"/>
</dbReference>
<dbReference type="CDD" id="cd03086">
    <property type="entry name" value="PGM3"/>
    <property type="match status" value="1"/>
</dbReference>
<evidence type="ECO:0000256" key="13">
    <source>
        <dbReference type="PIRSR" id="PIRSR016408-1"/>
    </source>
</evidence>
<reference evidence="20" key="1">
    <citation type="submission" date="2023-07" db="EMBL/GenBank/DDBJ databases">
        <title>Black Yeasts Isolated from many extreme environments.</title>
        <authorList>
            <person name="Coleine C."/>
            <person name="Stajich J.E."/>
            <person name="Selbmann L."/>
        </authorList>
    </citation>
    <scope>NUCLEOTIDE SEQUENCE</scope>
    <source>
        <strain evidence="20">CCFEE 5485</strain>
    </source>
</reference>
<name>A0AAE0WX06_9PEZI</name>
<dbReference type="EC" id="5.4.2.3" evidence="4 12"/>
<gene>
    <name evidence="20" type="primary">PCM1</name>
    <name evidence="20" type="ORF">LTR78_001049</name>
</gene>
<organism evidence="20 21">
    <name type="scientific">Recurvomyces mirabilis</name>
    <dbReference type="NCBI Taxonomy" id="574656"/>
    <lineage>
        <taxon>Eukaryota</taxon>
        <taxon>Fungi</taxon>
        <taxon>Dikarya</taxon>
        <taxon>Ascomycota</taxon>
        <taxon>Pezizomycotina</taxon>
        <taxon>Dothideomycetes</taxon>
        <taxon>Dothideomycetidae</taxon>
        <taxon>Mycosphaerellales</taxon>
        <taxon>Teratosphaeriaceae</taxon>
        <taxon>Recurvomyces</taxon>
    </lineage>
</organism>
<evidence type="ECO:0000256" key="6">
    <source>
        <dbReference type="ARBA" id="ARBA00022723"/>
    </source>
</evidence>
<feature type="binding site" evidence="15">
    <location>
        <position position="291"/>
    </location>
    <ligand>
        <name>Mg(2+)</name>
        <dbReference type="ChEBI" id="CHEBI:18420"/>
    </ligand>
</feature>
<evidence type="ECO:0000256" key="3">
    <source>
        <dbReference type="ARBA" id="ARBA00010231"/>
    </source>
</evidence>